<dbReference type="EMBL" id="JATAAI010000004">
    <property type="protein sequence ID" value="KAK1746460.1"/>
    <property type="molecule type" value="Genomic_DNA"/>
</dbReference>
<gene>
    <name evidence="7" type="ORF">QTG54_003067</name>
</gene>
<dbReference type="Pfam" id="PF05920">
    <property type="entry name" value="Homeobox_KN"/>
    <property type="match status" value="1"/>
</dbReference>
<feature type="region of interest" description="Disordered" evidence="5">
    <location>
        <begin position="197"/>
        <end position="253"/>
    </location>
</feature>
<dbReference type="InterPro" id="IPR001356">
    <property type="entry name" value="HD"/>
</dbReference>
<dbReference type="PANTHER" id="PTHR11850">
    <property type="entry name" value="HOMEOBOX PROTEIN TRANSCRIPTION FACTORS"/>
    <property type="match status" value="1"/>
</dbReference>
<feature type="DNA-binding region" description="Homeobox" evidence="4">
    <location>
        <begin position="131"/>
        <end position="195"/>
    </location>
</feature>
<dbReference type="GO" id="GO:0003677">
    <property type="term" value="F:DNA binding"/>
    <property type="evidence" value="ECO:0007669"/>
    <property type="project" value="UniProtKB-UniRule"/>
</dbReference>
<comment type="subcellular location">
    <subcellularLocation>
        <location evidence="4">Nucleus</location>
    </subcellularLocation>
</comment>
<keyword evidence="3 4" id="KW-0539">Nucleus</keyword>
<reference evidence="7" key="1">
    <citation type="submission" date="2023-06" db="EMBL/GenBank/DDBJ databases">
        <title>Survivors Of The Sea: Transcriptome response of Skeletonema marinoi to long-term dormancy.</title>
        <authorList>
            <person name="Pinder M.I.M."/>
            <person name="Kourtchenko O."/>
            <person name="Robertson E.K."/>
            <person name="Larsson T."/>
            <person name="Maumus F."/>
            <person name="Osuna-Cruz C.M."/>
            <person name="Vancaester E."/>
            <person name="Stenow R."/>
            <person name="Vandepoele K."/>
            <person name="Ploug H."/>
            <person name="Bruchert V."/>
            <person name="Godhe A."/>
            <person name="Topel M."/>
        </authorList>
    </citation>
    <scope>NUCLEOTIDE SEQUENCE</scope>
    <source>
        <strain evidence="7">R05AC</strain>
    </source>
</reference>
<dbReference type="PROSITE" id="PS50071">
    <property type="entry name" value="HOMEOBOX_2"/>
    <property type="match status" value="1"/>
</dbReference>
<dbReference type="GO" id="GO:0006355">
    <property type="term" value="P:regulation of DNA-templated transcription"/>
    <property type="evidence" value="ECO:0007669"/>
    <property type="project" value="InterPro"/>
</dbReference>
<evidence type="ECO:0000256" key="5">
    <source>
        <dbReference type="SAM" id="MobiDB-lite"/>
    </source>
</evidence>
<dbReference type="InterPro" id="IPR008422">
    <property type="entry name" value="KN_HD"/>
</dbReference>
<keyword evidence="1 4" id="KW-0238">DNA-binding</keyword>
<feature type="compositionally biased region" description="Polar residues" evidence="5">
    <location>
        <begin position="243"/>
        <end position="253"/>
    </location>
</feature>
<comment type="caution">
    <text evidence="7">The sequence shown here is derived from an EMBL/GenBank/DDBJ whole genome shotgun (WGS) entry which is preliminary data.</text>
</comment>
<dbReference type="CDD" id="cd00086">
    <property type="entry name" value="homeodomain"/>
    <property type="match status" value="1"/>
</dbReference>
<dbReference type="Gene3D" id="1.10.10.60">
    <property type="entry name" value="Homeodomain-like"/>
    <property type="match status" value="1"/>
</dbReference>
<dbReference type="GO" id="GO:0005634">
    <property type="term" value="C:nucleus"/>
    <property type="evidence" value="ECO:0007669"/>
    <property type="project" value="UniProtKB-SubCell"/>
</dbReference>
<evidence type="ECO:0000313" key="7">
    <source>
        <dbReference type="EMBL" id="KAK1746460.1"/>
    </source>
</evidence>
<evidence type="ECO:0000259" key="6">
    <source>
        <dbReference type="PROSITE" id="PS50071"/>
    </source>
</evidence>
<evidence type="ECO:0000256" key="3">
    <source>
        <dbReference type="ARBA" id="ARBA00023242"/>
    </source>
</evidence>
<evidence type="ECO:0000256" key="1">
    <source>
        <dbReference type="ARBA" id="ARBA00023125"/>
    </source>
</evidence>
<evidence type="ECO:0000256" key="4">
    <source>
        <dbReference type="PROSITE-ProRule" id="PRU00108"/>
    </source>
</evidence>
<accession>A0AAD9DHZ7</accession>
<dbReference type="SUPFAM" id="SSF46689">
    <property type="entry name" value="Homeodomain-like"/>
    <property type="match status" value="1"/>
</dbReference>
<feature type="compositionally biased region" description="Basic and acidic residues" evidence="5">
    <location>
        <begin position="216"/>
        <end position="225"/>
    </location>
</feature>
<proteinExistence type="predicted"/>
<keyword evidence="8" id="KW-1185">Reference proteome</keyword>
<name>A0AAD9DHZ7_9STRA</name>
<protein>
    <submittedName>
        <fullName evidence="7">Homeobox domain-containing protein</fullName>
    </submittedName>
</protein>
<dbReference type="SMART" id="SM00389">
    <property type="entry name" value="HOX"/>
    <property type="match status" value="1"/>
</dbReference>
<dbReference type="InterPro" id="IPR009057">
    <property type="entry name" value="Homeodomain-like_sf"/>
</dbReference>
<keyword evidence="2 4" id="KW-0371">Homeobox</keyword>
<dbReference type="Proteomes" id="UP001224775">
    <property type="component" value="Unassembled WGS sequence"/>
</dbReference>
<dbReference type="AlphaFoldDB" id="A0AAD9DHZ7"/>
<dbReference type="InterPro" id="IPR050224">
    <property type="entry name" value="TALE_homeobox"/>
</dbReference>
<organism evidence="7 8">
    <name type="scientific">Skeletonema marinoi</name>
    <dbReference type="NCBI Taxonomy" id="267567"/>
    <lineage>
        <taxon>Eukaryota</taxon>
        <taxon>Sar</taxon>
        <taxon>Stramenopiles</taxon>
        <taxon>Ochrophyta</taxon>
        <taxon>Bacillariophyta</taxon>
        <taxon>Coscinodiscophyceae</taxon>
        <taxon>Thalassiosirophycidae</taxon>
        <taxon>Thalassiosirales</taxon>
        <taxon>Skeletonemataceae</taxon>
        <taxon>Skeletonema</taxon>
        <taxon>Skeletonema marinoi-dohrnii complex</taxon>
    </lineage>
</organism>
<evidence type="ECO:0000313" key="8">
    <source>
        <dbReference type="Proteomes" id="UP001224775"/>
    </source>
</evidence>
<feature type="domain" description="Homeobox" evidence="6">
    <location>
        <begin position="129"/>
        <end position="194"/>
    </location>
</feature>
<sequence>MANDNTDQQGVKPSAGERVDLATPALSICSSSRSASPTSHISSNVAMAAAMNKKNRQKNDKAVEVLNKNSVVIARFRTQTECAKYLQATPEAVSYHCSKKGGGICNGLVIRPCDNSDDIEFGLFDGAEEVRPKRRPQLKPETVDILKRWILSPDHKNNPYPTVKETATLMRKTGLDKTQLKHWFNNARKRILKPMLKKEKAASLQAEPPAPSPVVQEKRKAAPERKMKRPAKKTRVESDVENSDSSGTAGPSEAQVSQFGIMFGSERAGAGTLNAMHQEDSMAMGMTGTLNAMHQEDSMAMGMTGNINPMSLGFNQAGPSAAAATAMMGMSGIPFDNSSDFLRNQSYQGISFGNNSFPPQQQQHQHQQIQPSPVVFKQQVASMAMKEATIAFKNMEDAYAMAKEIMSILSASGSTTNIEEDPRVIEATAHAKKLHSVAMFKLKVSKRASEEAEKAFETMQGFHRLS</sequence>
<evidence type="ECO:0000256" key="2">
    <source>
        <dbReference type="ARBA" id="ARBA00023155"/>
    </source>
</evidence>